<feature type="chain" id="PRO_5045972826" evidence="1">
    <location>
        <begin position="32"/>
        <end position="326"/>
    </location>
</feature>
<dbReference type="PANTHER" id="PTHR21666">
    <property type="entry name" value="PEPTIDASE-RELATED"/>
    <property type="match status" value="1"/>
</dbReference>
<dbReference type="CDD" id="cd12797">
    <property type="entry name" value="M23_peptidase"/>
    <property type="match status" value="1"/>
</dbReference>
<dbReference type="PANTHER" id="PTHR21666:SF270">
    <property type="entry name" value="MUREIN HYDROLASE ACTIVATOR ENVC"/>
    <property type="match status" value="1"/>
</dbReference>
<evidence type="ECO:0000256" key="1">
    <source>
        <dbReference type="SAM" id="SignalP"/>
    </source>
</evidence>
<sequence>MAGRVSVVRRWVLAVFAAAACAAGTACSAGADGTADVTVRMVTPAGPSPTPTLPPGVSPTPLVPPELVVSTLEVYQAGALLVSVTGDVIGGQVQFLGRKYPLTKGSQSQYTFVPVDTDELPGQHELVADVRLPNGTRGTLQATVTVLPTQWTVDYLAFTPEQTAALLDPQVVADELALLKSIYVKVTPQKLWSGPWLLPTQGAITARFGEQRSVNGGAPSGHHGGTDIGAAEGAPVVATNSGVVVLARELRVRGNMVIIDHGGGLYSGYAHLSSIAVAEGDRVEAGQLIGAVGNTGLSTGAHLHWEMAAHGILLDALRFTDGTNGF</sequence>
<dbReference type="EMBL" id="CP042829">
    <property type="protein sequence ID" value="QFG03220.1"/>
    <property type="molecule type" value="Genomic_DNA"/>
</dbReference>
<protein>
    <submittedName>
        <fullName evidence="3">M23 family metallopeptidase</fullName>
    </submittedName>
</protein>
<evidence type="ECO:0000259" key="2">
    <source>
        <dbReference type="Pfam" id="PF01551"/>
    </source>
</evidence>
<dbReference type="InterPro" id="IPR011055">
    <property type="entry name" value="Dup_hybrid_motif"/>
</dbReference>
<reference evidence="3 4" key="2">
    <citation type="submission" date="2019-10" db="EMBL/GenBank/DDBJ databases">
        <title>Thermopilla bonchosmolovskayae gen. nov., sp. nov., a moderately thermophilic Chloroflexi bacterium from a Chukotka hot spring (Arctic, Russia), representing a novel classis Thermopillaia, which include previously uncultivated lineage OLB14.</title>
        <authorList>
            <person name="Kochetkova T.V."/>
            <person name="Zayulina K.S."/>
            <person name="Zhigarkov V.S."/>
            <person name="Minaev N.V."/>
            <person name="Novikov A."/>
            <person name="Toshchakov S.V."/>
            <person name="Elcheninov A.G."/>
            <person name="Kublanov I.V."/>
        </authorList>
    </citation>
    <scope>NUCLEOTIDE SEQUENCE [LARGE SCALE GENOMIC DNA]</scope>
    <source>
        <strain evidence="3 4">3753O</strain>
    </source>
</reference>
<accession>A0ABX6C4Q8</accession>
<reference evidence="3 4" key="1">
    <citation type="submission" date="2019-08" db="EMBL/GenBank/DDBJ databases">
        <authorList>
            <person name="Toschakov S.V."/>
        </authorList>
    </citation>
    <scope>NUCLEOTIDE SEQUENCE [LARGE SCALE GENOMIC DNA]</scope>
    <source>
        <strain evidence="3 4">3753O</strain>
    </source>
</reference>
<keyword evidence="1" id="KW-0732">Signal</keyword>
<evidence type="ECO:0000313" key="4">
    <source>
        <dbReference type="Proteomes" id="UP000326331"/>
    </source>
</evidence>
<gene>
    <name evidence="3" type="ORF">Tbon_07900</name>
</gene>
<dbReference type="InterPro" id="IPR016047">
    <property type="entry name" value="M23ase_b-sheet_dom"/>
</dbReference>
<keyword evidence="4" id="KW-1185">Reference proteome</keyword>
<proteinExistence type="predicted"/>
<dbReference type="InterPro" id="IPR050570">
    <property type="entry name" value="Cell_wall_metabolism_enzyme"/>
</dbReference>
<dbReference type="Pfam" id="PF01551">
    <property type="entry name" value="Peptidase_M23"/>
    <property type="match status" value="1"/>
</dbReference>
<feature type="domain" description="M23ase beta-sheet core" evidence="2">
    <location>
        <begin position="222"/>
        <end position="311"/>
    </location>
</feature>
<name>A0ABX6C4Q8_9CHLR</name>
<feature type="signal peptide" evidence="1">
    <location>
        <begin position="1"/>
        <end position="31"/>
    </location>
</feature>
<dbReference type="Gene3D" id="2.70.70.10">
    <property type="entry name" value="Glucose Permease (Domain IIA)"/>
    <property type="match status" value="1"/>
</dbReference>
<dbReference type="RefSeq" id="WP_158067163.1">
    <property type="nucleotide sequence ID" value="NZ_CP042829.1"/>
</dbReference>
<evidence type="ECO:0000313" key="3">
    <source>
        <dbReference type="EMBL" id="QFG03220.1"/>
    </source>
</evidence>
<dbReference type="SUPFAM" id="SSF51261">
    <property type="entry name" value="Duplicated hybrid motif"/>
    <property type="match status" value="1"/>
</dbReference>
<dbReference type="Proteomes" id="UP000326331">
    <property type="component" value="Chromosome"/>
</dbReference>
<organism evidence="3 4">
    <name type="scientific">Tepidiforma bonchosmolovskayae</name>
    <dbReference type="NCBI Taxonomy" id="2601677"/>
    <lineage>
        <taxon>Bacteria</taxon>
        <taxon>Bacillati</taxon>
        <taxon>Chloroflexota</taxon>
        <taxon>Tepidiformia</taxon>
        <taxon>Tepidiformales</taxon>
        <taxon>Tepidiformaceae</taxon>
        <taxon>Tepidiforma</taxon>
    </lineage>
</organism>
<dbReference type="PROSITE" id="PS51257">
    <property type="entry name" value="PROKAR_LIPOPROTEIN"/>
    <property type="match status" value="1"/>
</dbReference>